<dbReference type="Proteomes" id="UP001469553">
    <property type="component" value="Unassembled WGS sequence"/>
</dbReference>
<gene>
    <name evidence="2" type="ORF">AMECASPLE_024619</name>
</gene>
<keyword evidence="3" id="KW-1185">Reference proteome</keyword>
<protein>
    <submittedName>
        <fullName evidence="2">Uncharacterized protein</fullName>
    </submittedName>
</protein>
<dbReference type="EMBL" id="JAHRIP010030575">
    <property type="protein sequence ID" value="MEQ2292594.1"/>
    <property type="molecule type" value="Genomic_DNA"/>
</dbReference>
<feature type="region of interest" description="Disordered" evidence="1">
    <location>
        <begin position="1"/>
        <end position="32"/>
    </location>
</feature>
<feature type="compositionally biased region" description="Polar residues" evidence="1">
    <location>
        <begin position="22"/>
        <end position="32"/>
    </location>
</feature>
<feature type="compositionally biased region" description="Basic and acidic residues" evidence="1">
    <location>
        <begin position="1"/>
        <end position="10"/>
    </location>
</feature>
<name>A0ABV0YFZ0_9TELE</name>
<organism evidence="2 3">
    <name type="scientific">Ameca splendens</name>
    <dbReference type="NCBI Taxonomy" id="208324"/>
    <lineage>
        <taxon>Eukaryota</taxon>
        <taxon>Metazoa</taxon>
        <taxon>Chordata</taxon>
        <taxon>Craniata</taxon>
        <taxon>Vertebrata</taxon>
        <taxon>Euteleostomi</taxon>
        <taxon>Actinopterygii</taxon>
        <taxon>Neopterygii</taxon>
        <taxon>Teleostei</taxon>
        <taxon>Neoteleostei</taxon>
        <taxon>Acanthomorphata</taxon>
        <taxon>Ovalentaria</taxon>
        <taxon>Atherinomorphae</taxon>
        <taxon>Cyprinodontiformes</taxon>
        <taxon>Goodeidae</taxon>
        <taxon>Ameca</taxon>
    </lineage>
</organism>
<proteinExistence type="predicted"/>
<sequence>MRDGRIEKIPEVLLSPPDNVPSRDQQLPTPTVNSVSEALLPPLEAPDCLPESLQGQPLVLLQGLTKLLPGEAIPQWAHHLQGGTMRDRCKEDRAADESGDLGDPITRCLGWL</sequence>
<evidence type="ECO:0000313" key="3">
    <source>
        <dbReference type="Proteomes" id="UP001469553"/>
    </source>
</evidence>
<evidence type="ECO:0000313" key="2">
    <source>
        <dbReference type="EMBL" id="MEQ2292594.1"/>
    </source>
</evidence>
<evidence type="ECO:0000256" key="1">
    <source>
        <dbReference type="SAM" id="MobiDB-lite"/>
    </source>
</evidence>
<comment type="caution">
    <text evidence="2">The sequence shown here is derived from an EMBL/GenBank/DDBJ whole genome shotgun (WGS) entry which is preliminary data.</text>
</comment>
<reference evidence="2 3" key="1">
    <citation type="submission" date="2021-06" db="EMBL/GenBank/DDBJ databases">
        <authorList>
            <person name="Palmer J.M."/>
        </authorList>
    </citation>
    <scope>NUCLEOTIDE SEQUENCE [LARGE SCALE GENOMIC DNA]</scope>
    <source>
        <strain evidence="2 3">AS_MEX2019</strain>
        <tissue evidence="2">Muscle</tissue>
    </source>
</reference>
<accession>A0ABV0YFZ0</accession>